<dbReference type="InterPro" id="IPR012337">
    <property type="entry name" value="RNaseH-like_sf"/>
</dbReference>
<evidence type="ECO:0000256" key="3">
    <source>
        <dbReference type="ARBA" id="ARBA00022722"/>
    </source>
</evidence>
<dbReference type="HAMAP" id="MF_00651">
    <property type="entry name" value="Nuclease_YqgF"/>
    <property type="match status" value="1"/>
</dbReference>
<dbReference type="InterPro" id="IPR005227">
    <property type="entry name" value="YqgF"/>
</dbReference>
<feature type="domain" description="YqgF/RNase H-like" evidence="6">
    <location>
        <begin position="1"/>
        <end position="98"/>
    </location>
</feature>
<dbReference type="InterPro" id="IPR006641">
    <property type="entry name" value="YqgF/RNaseH-like_dom"/>
</dbReference>
<dbReference type="Pfam" id="PF03652">
    <property type="entry name" value="RuvX"/>
    <property type="match status" value="1"/>
</dbReference>
<dbReference type="CDD" id="cd16964">
    <property type="entry name" value="YqgF"/>
    <property type="match status" value="1"/>
</dbReference>
<dbReference type="EC" id="3.1.-.-" evidence="5"/>
<evidence type="ECO:0000256" key="1">
    <source>
        <dbReference type="ARBA" id="ARBA00022490"/>
    </source>
</evidence>
<gene>
    <name evidence="7" type="ORF">A3A21_03210</name>
</gene>
<comment type="subcellular location">
    <subcellularLocation>
        <location evidence="5">Cytoplasm</location>
    </subcellularLocation>
</comment>
<dbReference type="GO" id="GO:0000967">
    <property type="term" value="P:rRNA 5'-end processing"/>
    <property type="evidence" value="ECO:0007669"/>
    <property type="project" value="UniProtKB-UniRule"/>
</dbReference>
<proteinExistence type="inferred from homology"/>
<dbReference type="InterPro" id="IPR037027">
    <property type="entry name" value="YqgF/RNaseH-like_dom_sf"/>
</dbReference>
<dbReference type="EMBL" id="MFKK01000027">
    <property type="protein sequence ID" value="OGG40399.1"/>
    <property type="molecule type" value="Genomic_DNA"/>
</dbReference>
<comment type="caution">
    <text evidence="7">The sequence shown here is derived from an EMBL/GenBank/DDBJ whole genome shotgun (WGS) entry which is preliminary data.</text>
</comment>
<dbReference type="SMART" id="SM00732">
    <property type="entry name" value="YqgFc"/>
    <property type="match status" value="1"/>
</dbReference>
<keyword evidence="3 5" id="KW-0540">Nuclease</keyword>
<dbReference type="AlphaFoldDB" id="A0A1F6BU09"/>
<keyword evidence="4 5" id="KW-0378">Hydrolase</keyword>
<dbReference type="PANTHER" id="PTHR33317">
    <property type="entry name" value="POLYNUCLEOTIDYL TRANSFERASE, RIBONUCLEASE H-LIKE SUPERFAMILY PROTEIN"/>
    <property type="match status" value="1"/>
</dbReference>
<evidence type="ECO:0000256" key="4">
    <source>
        <dbReference type="ARBA" id="ARBA00022801"/>
    </source>
</evidence>
<dbReference type="SUPFAM" id="SSF53098">
    <property type="entry name" value="Ribonuclease H-like"/>
    <property type="match status" value="1"/>
</dbReference>
<comment type="similarity">
    <text evidence="5">Belongs to the YqgF HJR family.</text>
</comment>
<name>A0A1F6BU09_9BACT</name>
<keyword evidence="1 5" id="KW-0963">Cytoplasm</keyword>
<evidence type="ECO:0000256" key="5">
    <source>
        <dbReference type="HAMAP-Rule" id="MF_00651"/>
    </source>
</evidence>
<evidence type="ECO:0000259" key="6">
    <source>
        <dbReference type="SMART" id="SM00732"/>
    </source>
</evidence>
<evidence type="ECO:0000256" key="2">
    <source>
        <dbReference type="ARBA" id="ARBA00022517"/>
    </source>
</evidence>
<dbReference type="GO" id="GO:0004518">
    <property type="term" value="F:nuclease activity"/>
    <property type="evidence" value="ECO:0007669"/>
    <property type="project" value="UniProtKB-KW"/>
</dbReference>
<dbReference type="PANTHER" id="PTHR33317:SF4">
    <property type="entry name" value="POLYNUCLEOTIDYL TRANSFERASE, RIBONUCLEASE H-LIKE SUPERFAMILY PROTEIN"/>
    <property type="match status" value="1"/>
</dbReference>
<dbReference type="GO" id="GO:0005829">
    <property type="term" value="C:cytosol"/>
    <property type="evidence" value="ECO:0007669"/>
    <property type="project" value="TreeGrafter"/>
</dbReference>
<dbReference type="Gene3D" id="3.30.420.140">
    <property type="entry name" value="YqgF/RNase H-like domain"/>
    <property type="match status" value="1"/>
</dbReference>
<keyword evidence="2 5" id="KW-0690">Ribosome biogenesis</keyword>
<evidence type="ECO:0000313" key="7">
    <source>
        <dbReference type="EMBL" id="OGG40399.1"/>
    </source>
</evidence>
<dbReference type="Proteomes" id="UP000176996">
    <property type="component" value="Unassembled WGS sequence"/>
</dbReference>
<reference evidence="7 8" key="1">
    <citation type="journal article" date="2016" name="Nat. Commun.">
        <title>Thousands of microbial genomes shed light on interconnected biogeochemical processes in an aquifer system.</title>
        <authorList>
            <person name="Anantharaman K."/>
            <person name="Brown C.T."/>
            <person name="Hug L.A."/>
            <person name="Sharon I."/>
            <person name="Castelle C.J."/>
            <person name="Probst A.J."/>
            <person name="Thomas B.C."/>
            <person name="Singh A."/>
            <person name="Wilkins M.J."/>
            <person name="Karaoz U."/>
            <person name="Brodie E.L."/>
            <person name="Williams K.H."/>
            <person name="Hubbard S.S."/>
            <person name="Banfield J.F."/>
        </authorList>
    </citation>
    <scope>NUCLEOTIDE SEQUENCE [LARGE SCALE GENOMIC DNA]</scope>
</reference>
<dbReference type="STRING" id="1798471.A3A21_03210"/>
<comment type="function">
    <text evidence="5">Could be a nuclease involved in processing of the 5'-end of pre-16S rRNA.</text>
</comment>
<protein>
    <recommendedName>
        <fullName evidence="5">Putative pre-16S rRNA nuclease</fullName>
        <ecNumber evidence="5">3.1.-.-</ecNumber>
    </recommendedName>
</protein>
<accession>A0A1F6BU09</accession>
<organism evidence="7 8">
    <name type="scientific">Candidatus Jorgensenbacteria bacterium RIFCSPLOWO2_01_FULL_45_25b</name>
    <dbReference type="NCBI Taxonomy" id="1798471"/>
    <lineage>
        <taxon>Bacteria</taxon>
        <taxon>Candidatus Joergenseniibacteriota</taxon>
    </lineage>
</organism>
<sequence>MKFLGIDYGKKRVGIAVSNDDGTMAFPRVVLQNNTYLIGQILGLAKGVGSSEIVLGLSLDNKGAPNIIMKEIEKFKRALKHAGLAVHYEEEFYTSAEAARIQGKEAGNDASAAALILQSFLDRQKNKTG</sequence>
<dbReference type="GO" id="GO:0016788">
    <property type="term" value="F:hydrolase activity, acting on ester bonds"/>
    <property type="evidence" value="ECO:0007669"/>
    <property type="project" value="UniProtKB-UniRule"/>
</dbReference>
<evidence type="ECO:0000313" key="8">
    <source>
        <dbReference type="Proteomes" id="UP000176996"/>
    </source>
</evidence>